<feature type="transmembrane region" description="Helical" evidence="8">
    <location>
        <begin position="406"/>
        <end position="428"/>
    </location>
</feature>
<keyword evidence="5 8" id="KW-0472">Membrane</keyword>
<feature type="transmembrane region" description="Helical" evidence="8">
    <location>
        <begin position="197"/>
        <end position="213"/>
    </location>
</feature>
<dbReference type="FunFam" id="1.20.1740.10:FF:000046">
    <property type="entry name" value="Amino-acid permease, putative"/>
    <property type="match status" value="1"/>
</dbReference>
<feature type="compositionally biased region" description="Basic and acidic residues" evidence="7">
    <location>
        <begin position="1"/>
        <end position="14"/>
    </location>
</feature>
<sequence>MSEEEASKNEKFSDRIPSPTPRELTNTDDLTSFEPVLKKNFGLRAILGTAFSLTNSWFGISASLSTGISSGGPLIIVYGIIVIAVVSTCIGITLSELASAYPNAGGQFYWTVKLAPRKYSRFLSYLTGSLAWVGSIFTSASVTISIAQFIVGFWGMTHPSYEYQRWQVFVIFQILNFLIFWFNYFGKILPAVSQASFYISLTSFVVISITVLACSSGDYNSSSFVFTDFSNGTGWNSFGMAFILGLINPNWSFSCLDSATHMAEEALQPERVIPITIMATVAIGFVTSFCYVIAMFYSIKNLDAVLADVNSPIIQIYYQSIGNKGGAIFLGVLLFVTGVGCNVACHTWQARLCWSFARDDGIPFSKYWKRIDPKSNLPVNAHFMSTVLCALVGCLYLASYTAYNSLVVGCITFLLLSYMIPVCCLLWYGRSNIKHGPFWLGKIGFVCNVITILWALFATVIYSFPFTLPAEASNMNYMSVVLVFFTLYFLIYWWVEAKEKFCKDIEKYYYDENE</sequence>
<dbReference type="PANTHER" id="PTHR45649:SF7">
    <property type="entry name" value="CHOLINE TRANSPORT PROTEIN"/>
    <property type="match status" value="1"/>
</dbReference>
<feature type="transmembrane region" description="Helical" evidence="8">
    <location>
        <begin position="476"/>
        <end position="495"/>
    </location>
</feature>
<keyword evidence="4 8" id="KW-1133">Transmembrane helix</keyword>
<feature type="transmembrane region" description="Helical" evidence="8">
    <location>
        <begin position="379"/>
        <end position="400"/>
    </location>
</feature>
<evidence type="ECO:0000256" key="4">
    <source>
        <dbReference type="ARBA" id="ARBA00022989"/>
    </source>
</evidence>
<evidence type="ECO:0000256" key="8">
    <source>
        <dbReference type="SAM" id="Phobius"/>
    </source>
</evidence>
<keyword evidence="10" id="KW-1185">Reference proteome</keyword>
<proteinExistence type="inferred from homology"/>
<feature type="region of interest" description="Disordered" evidence="7">
    <location>
        <begin position="1"/>
        <end position="27"/>
    </location>
</feature>
<reference evidence="9 10" key="1">
    <citation type="journal article" date="2023" name="Elife">
        <title>Identification of key yeast species and microbe-microbe interactions impacting larval growth of Drosophila in the wild.</title>
        <authorList>
            <person name="Mure A."/>
            <person name="Sugiura Y."/>
            <person name="Maeda R."/>
            <person name="Honda K."/>
            <person name="Sakurai N."/>
            <person name="Takahashi Y."/>
            <person name="Watada M."/>
            <person name="Katoh T."/>
            <person name="Gotoh A."/>
            <person name="Gotoh Y."/>
            <person name="Taniguchi I."/>
            <person name="Nakamura K."/>
            <person name="Hayashi T."/>
            <person name="Katayama T."/>
            <person name="Uemura T."/>
            <person name="Hattori Y."/>
        </authorList>
    </citation>
    <scope>NUCLEOTIDE SEQUENCE [LARGE SCALE GENOMIC DNA]</scope>
    <source>
        <strain evidence="9 10">SC-9</strain>
    </source>
</reference>
<keyword evidence="3 8" id="KW-0812">Transmembrane</keyword>
<dbReference type="GeneID" id="90075633"/>
<feature type="transmembrane region" description="Helical" evidence="8">
    <location>
        <begin position="440"/>
        <end position="464"/>
    </location>
</feature>
<evidence type="ECO:0000256" key="6">
    <source>
        <dbReference type="ARBA" id="ARBA00061200"/>
    </source>
</evidence>
<dbReference type="GO" id="GO:0015101">
    <property type="term" value="F:organic cation transmembrane transporter activity"/>
    <property type="evidence" value="ECO:0007669"/>
    <property type="project" value="UniProtKB-ARBA"/>
</dbReference>
<name>A0AAV5QS65_9ASCO</name>
<comment type="similarity">
    <text evidence="6">Belongs to the amino acid-polyamine-organocation (APC) superfamily. Amino acid/choline transporter (ACT) (TC 2.A.3.4) family.</text>
</comment>
<evidence type="ECO:0000256" key="7">
    <source>
        <dbReference type="SAM" id="MobiDB-lite"/>
    </source>
</evidence>
<gene>
    <name evidence="9" type="ORF">DASC09_049830</name>
</gene>
<feature type="transmembrane region" description="Helical" evidence="8">
    <location>
        <begin position="272"/>
        <end position="299"/>
    </location>
</feature>
<dbReference type="InterPro" id="IPR002293">
    <property type="entry name" value="AA/rel_permease1"/>
</dbReference>
<comment type="subcellular location">
    <subcellularLocation>
        <location evidence="1">Membrane</location>
        <topology evidence="1">Multi-pass membrane protein</topology>
    </subcellularLocation>
</comment>
<feature type="transmembrane region" description="Helical" evidence="8">
    <location>
        <begin position="327"/>
        <end position="348"/>
    </location>
</feature>
<feature type="transmembrane region" description="Helical" evidence="8">
    <location>
        <begin position="122"/>
        <end position="154"/>
    </location>
</feature>
<evidence type="ECO:0000313" key="10">
    <source>
        <dbReference type="Proteomes" id="UP001360560"/>
    </source>
</evidence>
<dbReference type="Proteomes" id="UP001360560">
    <property type="component" value="Unassembled WGS sequence"/>
</dbReference>
<accession>A0AAV5QS65</accession>
<evidence type="ECO:0000256" key="3">
    <source>
        <dbReference type="ARBA" id="ARBA00022692"/>
    </source>
</evidence>
<dbReference type="Pfam" id="PF13520">
    <property type="entry name" value="AA_permease_2"/>
    <property type="match status" value="1"/>
</dbReference>
<keyword evidence="2" id="KW-0813">Transport</keyword>
<protein>
    <submittedName>
        <fullName evidence="9">Hnm1 protein</fullName>
    </submittedName>
</protein>
<dbReference type="GO" id="GO:0016020">
    <property type="term" value="C:membrane"/>
    <property type="evidence" value="ECO:0007669"/>
    <property type="project" value="UniProtKB-SubCell"/>
</dbReference>
<evidence type="ECO:0000256" key="2">
    <source>
        <dbReference type="ARBA" id="ARBA00022448"/>
    </source>
</evidence>
<organism evidence="9 10">
    <name type="scientific">Saccharomycopsis crataegensis</name>
    <dbReference type="NCBI Taxonomy" id="43959"/>
    <lineage>
        <taxon>Eukaryota</taxon>
        <taxon>Fungi</taxon>
        <taxon>Dikarya</taxon>
        <taxon>Ascomycota</taxon>
        <taxon>Saccharomycotina</taxon>
        <taxon>Saccharomycetes</taxon>
        <taxon>Saccharomycopsidaceae</taxon>
        <taxon>Saccharomycopsis</taxon>
    </lineage>
</organism>
<feature type="transmembrane region" description="Helical" evidence="8">
    <location>
        <begin position="41"/>
        <end position="60"/>
    </location>
</feature>
<dbReference type="EMBL" id="BTFZ01000012">
    <property type="protein sequence ID" value="GMM37658.1"/>
    <property type="molecule type" value="Genomic_DNA"/>
</dbReference>
<evidence type="ECO:0000256" key="1">
    <source>
        <dbReference type="ARBA" id="ARBA00004141"/>
    </source>
</evidence>
<dbReference type="Gene3D" id="1.20.1740.10">
    <property type="entry name" value="Amino acid/polyamine transporter I"/>
    <property type="match status" value="1"/>
</dbReference>
<feature type="transmembrane region" description="Helical" evidence="8">
    <location>
        <begin position="233"/>
        <end position="251"/>
    </location>
</feature>
<comment type="caution">
    <text evidence="9">The sequence shown here is derived from an EMBL/GenBank/DDBJ whole genome shotgun (WGS) entry which is preliminary data.</text>
</comment>
<dbReference type="RefSeq" id="XP_064854654.1">
    <property type="nucleotide sequence ID" value="XM_064998582.1"/>
</dbReference>
<dbReference type="PIRSF" id="PIRSF006060">
    <property type="entry name" value="AA_transporter"/>
    <property type="match status" value="1"/>
</dbReference>
<feature type="transmembrane region" description="Helical" evidence="8">
    <location>
        <begin position="75"/>
        <end position="101"/>
    </location>
</feature>
<feature type="transmembrane region" description="Helical" evidence="8">
    <location>
        <begin position="166"/>
        <end position="185"/>
    </location>
</feature>
<evidence type="ECO:0000256" key="5">
    <source>
        <dbReference type="ARBA" id="ARBA00023136"/>
    </source>
</evidence>
<dbReference type="PANTHER" id="PTHR45649">
    <property type="entry name" value="AMINO-ACID PERMEASE BAT1"/>
    <property type="match status" value="1"/>
</dbReference>
<dbReference type="AlphaFoldDB" id="A0AAV5QS65"/>
<evidence type="ECO:0000313" key="9">
    <source>
        <dbReference type="EMBL" id="GMM37658.1"/>
    </source>
</evidence>